<organism evidence="2 3">
    <name type="scientific">Podila minutissima</name>
    <dbReference type="NCBI Taxonomy" id="64525"/>
    <lineage>
        <taxon>Eukaryota</taxon>
        <taxon>Fungi</taxon>
        <taxon>Fungi incertae sedis</taxon>
        <taxon>Mucoromycota</taxon>
        <taxon>Mortierellomycotina</taxon>
        <taxon>Mortierellomycetes</taxon>
        <taxon>Mortierellales</taxon>
        <taxon>Mortierellaceae</taxon>
        <taxon>Podila</taxon>
    </lineage>
</organism>
<accession>A0A9P5VGV3</accession>
<name>A0A9P5VGV3_9FUNG</name>
<evidence type="ECO:0000313" key="3">
    <source>
        <dbReference type="Proteomes" id="UP000696485"/>
    </source>
</evidence>
<proteinExistence type="predicted"/>
<feature type="compositionally biased region" description="Low complexity" evidence="1">
    <location>
        <begin position="232"/>
        <end position="249"/>
    </location>
</feature>
<gene>
    <name evidence="2" type="ORF">BG006_001230</name>
</gene>
<dbReference type="EMBL" id="JAAAUY010001230">
    <property type="protein sequence ID" value="KAF9323707.1"/>
    <property type="molecule type" value="Genomic_DNA"/>
</dbReference>
<feature type="region of interest" description="Disordered" evidence="1">
    <location>
        <begin position="290"/>
        <end position="341"/>
    </location>
</feature>
<dbReference type="AlphaFoldDB" id="A0A9P5VGV3"/>
<keyword evidence="3" id="KW-1185">Reference proteome</keyword>
<evidence type="ECO:0000313" key="2">
    <source>
        <dbReference type="EMBL" id="KAF9323707.1"/>
    </source>
</evidence>
<protein>
    <submittedName>
        <fullName evidence="2">Uncharacterized protein</fullName>
    </submittedName>
</protein>
<feature type="region of interest" description="Disordered" evidence="1">
    <location>
        <begin position="230"/>
        <end position="249"/>
    </location>
</feature>
<evidence type="ECO:0000256" key="1">
    <source>
        <dbReference type="SAM" id="MobiDB-lite"/>
    </source>
</evidence>
<feature type="region of interest" description="Disordered" evidence="1">
    <location>
        <begin position="1"/>
        <end position="23"/>
    </location>
</feature>
<comment type="caution">
    <text evidence="2">The sequence shown here is derived from an EMBL/GenBank/DDBJ whole genome shotgun (WGS) entry which is preliminary data.</text>
</comment>
<sequence>MTSLDTGSDVAALRNDHGTPNLTQAATLPPAQLTGQALNLSTVAQVATQTVVIQPIRYPAPGPFHGETDGFTAHHFISTITRYLNGNSIPIATRTLQTLPFLKGNAGLWWESTGLLDNTTFADFVKEFNNAYVPDDFILQVCLGLQTMTMTSTLSEFIARVHHYVAILTPPNASEAVLNEISITSCTTFLHGIPADLNSKIRTNTPTWKDLELADLISLTRHYDSIHHYSHDSSFTSSSSSSSPPAPARFSPMPANYTYAAPTTQDPMAMEIDNLHVELHAMQHSLNQYHNNNNQWRNNNNNNNNNNNYQQYNNNRNSNYNNQNRGNNNNNNNNNNNRNNS</sequence>
<dbReference type="Proteomes" id="UP000696485">
    <property type="component" value="Unassembled WGS sequence"/>
</dbReference>
<reference evidence="2" key="1">
    <citation type="journal article" date="2020" name="Fungal Divers.">
        <title>Resolving the Mortierellaceae phylogeny through synthesis of multi-gene phylogenetics and phylogenomics.</title>
        <authorList>
            <person name="Vandepol N."/>
            <person name="Liber J."/>
            <person name="Desiro A."/>
            <person name="Na H."/>
            <person name="Kennedy M."/>
            <person name="Barry K."/>
            <person name="Grigoriev I.V."/>
            <person name="Miller A.N."/>
            <person name="O'Donnell K."/>
            <person name="Stajich J.E."/>
            <person name="Bonito G."/>
        </authorList>
    </citation>
    <scope>NUCLEOTIDE SEQUENCE</scope>
    <source>
        <strain evidence="2">NVP1</strain>
    </source>
</reference>